<reference evidence="2 3" key="1">
    <citation type="journal article" date="2024" name="Commun. Biol.">
        <title>Comparative genomic analysis of thermophilic fungi reveals convergent evolutionary adaptations and gene losses.</title>
        <authorList>
            <person name="Steindorff A.S."/>
            <person name="Aguilar-Pontes M.V."/>
            <person name="Robinson A.J."/>
            <person name="Andreopoulos B."/>
            <person name="LaButti K."/>
            <person name="Kuo A."/>
            <person name="Mondo S."/>
            <person name="Riley R."/>
            <person name="Otillar R."/>
            <person name="Haridas S."/>
            <person name="Lipzen A."/>
            <person name="Grimwood J."/>
            <person name="Schmutz J."/>
            <person name="Clum A."/>
            <person name="Reid I.D."/>
            <person name="Moisan M.C."/>
            <person name="Butler G."/>
            <person name="Nguyen T.T.M."/>
            <person name="Dewar K."/>
            <person name="Conant G."/>
            <person name="Drula E."/>
            <person name="Henrissat B."/>
            <person name="Hansel C."/>
            <person name="Singer S."/>
            <person name="Hutchinson M.I."/>
            <person name="de Vries R.P."/>
            <person name="Natvig D.O."/>
            <person name="Powell A.J."/>
            <person name="Tsang A."/>
            <person name="Grigoriev I.V."/>
        </authorList>
    </citation>
    <scope>NUCLEOTIDE SEQUENCE [LARGE SCALE GENOMIC DNA]</scope>
    <source>
        <strain evidence="2 3">CBS 494.80</strain>
    </source>
</reference>
<feature type="compositionally biased region" description="Basic and acidic residues" evidence="1">
    <location>
        <begin position="178"/>
        <end position="215"/>
    </location>
</feature>
<accession>A0ABR4CCI3</accession>
<gene>
    <name evidence="2" type="ORF">VTL71DRAFT_15759</name>
</gene>
<evidence type="ECO:0000313" key="3">
    <source>
        <dbReference type="Proteomes" id="UP001595075"/>
    </source>
</evidence>
<feature type="region of interest" description="Disordered" evidence="1">
    <location>
        <begin position="95"/>
        <end position="246"/>
    </location>
</feature>
<evidence type="ECO:0000313" key="2">
    <source>
        <dbReference type="EMBL" id="KAL2067663.1"/>
    </source>
</evidence>
<comment type="caution">
    <text evidence="2">The sequence shown here is derived from an EMBL/GenBank/DDBJ whole genome shotgun (WGS) entry which is preliminary data.</text>
</comment>
<evidence type="ECO:0000256" key="1">
    <source>
        <dbReference type="SAM" id="MobiDB-lite"/>
    </source>
</evidence>
<organism evidence="2 3">
    <name type="scientific">Oculimacula yallundae</name>
    <dbReference type="NCBI Taxonomy" id="86028"/>
    <lineage>
        <taxon>Eukaryota</taxon>
        <taxon>Fungi</taxon>
        <taxon>Dikarya</taxon>
        <taxon>Ascomycota</taxon>
        <taxon>Pezizomycotina</taxon>
        <taxon>Leotiomycetes</taxon>
        <taxon>Helotiales</taxon>
        <taxon>Ploettnerulaceae</taxon>
        <taxon>Oculimacula</taxon>
    </lineage>
</organism>
<keyword evidence="3" id="KW-1185">Reference proteome</keyword>
<feature type="compositionally biased region" description="Basic residues" evidence="1">
    <location>
        <begin position="168"/>
        <end position="177"/>
    </location>
</feature>
<dbReference type="EMBL" id="JAZHXI010000009">
    <property type="protein sequence ID" value="KAL2067663.1"/>
    <property type="molecule type" value="Genomic_DNA"/>
</dbReference>
<dbReference type="Proteomes" id="UP001595075">
    <property type="component" value="Unassembled WGS sequence"/>
</dbReference>
<name>A0ABR4CCI3_9HELO</name>
<feature type="compositionally biased region" description="Polar residues" evidence="1">
    <location>
        <begin position="95"/>
        <end position="121"/>
    </location>
</feature>
<sequence length="495" mass="57115">MTVFENVKPPNGNVLKPLHVLRQTQLPSPSCEADFCRLASRYPEEVQHQYFSPPILSPPSRFDRVAYLINSSTIWIFKSNLLATRTNRVAMNSTTDSARMSTVNQKHQQRASSPATAKNPSSRPPTGPAMYFTSSTPGVKPMGHSSIQSIYERGPRRFTSSTMDRNTRQPRSRSHSPYRHEDIYARAGWEHRSRSRSRAEVREGDRESDHRDRDRRSRSRSPRRRLLMDYSPDSSDQSPVRYSHDDMRHRSASLEFHQREHRTPTPVLEKPLSWQQIAELSTSDYGKEFALRYYSNPYRLWTFPPSESQPITTSAEFPYAVPKPHIDIKTGKPHYRMRFTDPNTMSLLLGKEGSSLAELSLFFPAVVFRFEEALNIPDPIMKKRTWTFWLEVKSSADPKNDGVKWQIDACRNGFEAYCRTDPEGLSCVTDFYYANRRVFHHSRTAKGLYQQGLPRPTNQQELMAQVSLKDYTDVVASLKPRGKGLVTMLRDGRKF</sequence>
<feature type="compositionally biased region" description="Basic residues" evidence="1">
    <location>
        <begin position="216"/>
        <end position="225"/>
    </location>
</feature>
<protein>
    <submittedName>
        <fullName evidence="2">Uncharacterized protein</fullName>
    </submittedName>
</protein>
<proteinExistence type="predicted"/>